<dbReference type="EMBL" id="CP041372">
    <property type="protein sequence ID" value="QKS69953.1"/>
    <property type="molecule type" value="Genomic_DNA"/>
</dbReference>
<feature type="transmembrane region" description="Helical" evidence="1">
    <location>
        <begin position="136"/>
        <end position="154"/>
    </location>
</feature>
<proteinExistence type="predicted"/>
<sequence length="428" mass="49126">MKGFLLNMKERVWFFPALYCLVAAVLSITLFLVDYYQPGDIYASVPEVLLNEYDLAKDILGVIAGALLTMTTITFSTIMIVLSTYSSQYSPRVLKNFMTDKRTLHVLGVFMGAFFYAIISLLLLQVELVNERVFSPAFGVLLSVIAIGVFAFFIHHVATYLQVSSLIEDLTKDLIKQINKFENMIETDERLVAQKAVPEPTYQTTSMQYCSSFGYIRLVDYDAMFKLACEKDILIELHQHPGDFVSQNRPIATIYANEETDEEFKLERFFLIGKDRSSEQDLVFGTTLLVEIALRAISPSLNDPNTAINCFNHLGTAMSRLTTTYVEDYYYQEPKTNQPRIMISQLPFKDFLYKTYYQLTTYGHEDISVVLGLYDSLIAVAETSEAERLQHVFGIKEYLESFLKDRDFHSFDKQRIISKQEELLSFNK</sequence>
<evidence type="ECO:0000313" key="2">
    <source>
        <dbReference type="EMBL" id="QKS69953.1"/>
    </source>
</evidence>
<dbReference type="RefSeq" id="WP_176007997.1">
    <property type="nucleotide sequence ID" value="NZ_CP041372.2"/>
</dbReference>
<keyword evidence="1" id="KW-1133">Transmembrane helix</keyword>
<evidence type="ECO:0000256" key="1">
    <source>
        <dbReference type="SAM" id="Phobius"/>
    </source>
</evidence>
<feature type="transmembrane region" description="Helical" evidence="1">
    <location>
        <begin position="12"/>
        <end position="33"/>
    </location>
</feature>
<feature type="transmembrane region" description="Helical" evidence="1">
    <location>
        <begin position="103"/>
        <end position="124"/>
    </location>
</feature>
<dbReference type="Proteomes" id="UP000318138">
    <property type="component" value="Chromosome"/>
</dbReference>
<dbReference type="Pfam" id="PF10011">
    <property type="entry name" value="DUF2254"/>
    <property type="match status" value="1"/>
</dbReference>
<organism evidence="2 3">
    <name type="scientific">Paenalkalicoccus suaedae</name>
    <dbReference type="NCBI Taxonomy" id="2592382"/>
    <lineage>
        <taxon>Bacteria</taxon>
        <taxon>Bacillati</taxon>
        <taxon>Bacillota</taxon>
        <taxon>Bacilli</taxon>
        <taxon>Bacillales</taxon>
        <taxon>Bacillaceae</taxon>
        <taxon>Paenalkalicoccus</taxon>
    </lineage>
</organism>
<keyword evidence="1" id="KW-0812">Transmembrane</keyword>
<name>A0A859F9T4_9BACI</name>
<evidence type="ECO:0000313" key="3">
    <source>
        <dbReference type="Proteomes" id="UP000318138"/>
    </source>
</evidence>
<dbReference type="KEGG" id="psua:FLK61_24550"/>
<reference evidence="3" key="1">
    <citation type="submission" date="2019-07" db="EMBL/GenBank/DDBJ databases">
        <title>Bacillus alkalisoli sp. nov. isolated from saline soil.</title>
        <authorList>
            <person name="Sun J.-Q."/>
            <person name="Xu L."/>
        </authorList>
    </citation>
    <scope>NUCLEOTIDE SEQUENCE [LARGE SCALE GENOMIC DNA]</scope>
    <source>
        <strain evidence="3">M4U3P1</strain>
    </source>
</reference>
<dbReference type="AlphaFoldDB" id="A0A859F9T4"/>
<keyword evidence="3" id="KW-1185">Reference proteome</keyword>
<gene>
    <name evidence="2" type="ORF">FLK61_24550</name>
</gene>
<keyword evidence="1" id="KW-0472">Membrane</keyword>
<accession>A0A859F9T4</accession>
<dbReference type="InterPro" id="IPR018723">
    <property type="entry name" value="DUF2254_membrane"/>
</dbReference>
<feature type="transmembrane region" description="Helical" evidence="1">
    <location>
        <begin position="59"/>
        <end position="82"/>
    </location>
</feature>
<protein>
    <submittedName>
        <fullName evidence="2">DUF2254 domain-containing protein</fullName>
    </submittedName>
</protein>